<proteinExistence type="inferred from homology"/>
<dbReference type="GO" id="GO:0000447">
    <property type="term" value="P:endonucleolytic cleavage in ITS1 to separate SSU-rRNA from 5.8S rRNA and LSU-rRNA from tricistronic rRNA transcript (SSU-rRNA, 5.8S rRNA, LSU-rRNA)"/>
    <property type="evidence" value="ECO:0007669"/>
    <property type="project" value="TreeGrafter"/>
</dbReference>
<feature type="region of interest" description="Disordered" evidence="2">
    <location>
        <begin position="413"/>
        <end position="441"/>
    </location>
</feature>
<feature type="region of interest" description="Disordered" evidence="2">
    <location>
        <begin position="1"/>
        <end position="118"/>
    </location>
</feature>
<dbReference type="InterPro" id="IPR024626">
    <property type="entry name" value="Kri1-like_C"/>
</dbReference>
<sequence length="669" mass="76432">MPTTVGKNRKDDQSSADLSVERPAKRAKLLDDSSSESDKEEEWDGMSSDGENGSVSLKINEEYARKFEHNKKREERQRLEEKYGKANSKNDSTASNEDDSSESESEDDEGLLATEDLDAEISATLQAIRSKDPRVYDKKTTFYSEFDAEELEKSNGIKKEKPMTLRDYHTKNLLEGKINVDEDDDAPLKTYAQEQETVRHDIVKEMHAAAEASDDEGGDFLVRKSKPEPAKESDGFSKKPKPKVSDLDVESADKDPETFLSNFMAARAWLPTEASRFQPFESDDEEEEERAENFEAAYNMRFEDPATANEKLMTHARDTAAKYSVRREEPSSRRKTRDAERAKREAEKAERQEEKARLKKLKVEEMEEKVKRIRKTAGLSGKSFKMEEWTDVLDADWDDHQWDEEMRKRFGEPYYQAGEADTGSDSDDQVKRKSRKKIRKPKWDDDIDIKDLVPDFDDSEIVNPAFTLSDDGSEDDAEPEDGASSEHDDDKNSVNASKSKSKQKKKDRLAARADAKRNARRDRRLIESLVDQNLDISLSLPGSSKSKTPTRFRYRETSPTTFGLTPRDILLASDSQLNQFAGLKKMAAFRDPEKKRKDKKNLSKKARLRMWRLETFGDENGPQGGFEKLIGEAGDQNDTAQDKASEDTDVHQNKKRKRSKKRKAESLEA</sequence>
<evidence type="ECO:0000256" key="1">
    <source>
        <dbReference type="ARBA" id="ARBA00007473"/>
    </source>
</evidence>
<evidence type="ECO:0000256" key="2">
    <source>
        <dbReference type="SAM" id="MobiDB-lite"/>
    </source>
</evidence>
<dbReference type="OrthoDB" id="10252032at2759"/>
<dbReference type="PANTHER" id="PTHR14490:SF5">
    <property type="entry name" value="PROTEIN KRI1 HOMOLOG"/>
    <property type="match status" value="1"/>
</dbReference>
<organism evidence="4 5">
    <name type="scientific">Glonium stellatum</name>
    <dbReference type="NCBI Taxonomy" id="574774"/>
    <lineage>
        <taxon>Eukaryota</taxon>
        <taxon>Fungi</taxon>
        <taxon>Dikarya</taxon>
        <taxon>Ascomycota</taxon>
        <taxon>Pezizomycotina</taxon>
        <taxon>Dothideomycetes</taxon>
        <taxon>Pleosporomycetidae</taxon>
        <taxon>Gloniales</taxon>
        <taxon>Gloniaceae</taxon>
        <taxon>Glonium</taxon>
    </lineage>
</organism>
<feature type="region of interest" description="Disordered" evidence="2">
    <location>
        <begin position="315"/>
        <end position="357"/>
    </location>
</feature>
<name>A0A8E2F5B9_9PEZI</name>
<feature type="region of interest" description="Disordered" evidence="2">
    <location>
        <begin position="460"/>
        <end position="559"/>
    </location>
</feature>
<protein>
    <submittedName>
        <fullName evidence="4">Krr1-domain-containing protein</fullName>
    </submittedName>
</protein>
<feature type="compositionally biased region" description="Basic and acidic residues" evidence="2">
    <location>
        <begin position="8"/>
        <end position="31"/>
    </location>
</feature>
<feature type="compositionally biased region" description="Acidic residues" evidence="2">
    <location>
        <begin position="33"/>
        <end position="44"/>
    </location>
</feature>
<feature type="compositionally biased region" description="Basic residues" evidence="2">
    <location>
        <begin position="653"/>
        <end position="663"/>
    </location>
</feature>
<dbReference type="Proteomes" id="UP000250140">
    <property type="component" value="Unassembled WGS sequence"/>
</dbReference>
<dbReference type="Pfam" id="PF12936">
    <property type="entry name" value="Kri1_C"/>
    <property type="match status" value="1"/>
</dbReference>
<gene>
    <name evidence="4" type="ORF">AOQ84DRAFT_315148</name>
</gene>
<feature type="compositionally biased region" description="Acidic residues" evidence="2">
    <location>
        <begin position="96"/>
        <end position="118"/>
    </location>
</feature>
<feature type="compositionally biased region" description="Basic and acidic residues" evidence="2">
    <location>
        <begin position="508"/>
        <end position="517"/>
    </location>
</feature>
<accession>A0A8E2F5B9</accession>
<evidence type="ECO:0000259" key="3">
    <source>
        <dbReference type="Pfam" id="PF12936"/>
    </source>
</evidence>
<feature type="compositionally biased region" description="Acidic residues" evidence="2">
    <location>
        <begin position="471"/>
        <end position="483"/>
    </location>
</feature>
<feature type="compositionally biased region" description="Basic and acidic residues" evidence="2">
    <location>
        <begin position="221"/>
        <end position="252"/>
    </location>
</feature>
<feature type="compositionally biased region" description="Basic and acidic residues" evidence="2">
    <location>
        <begin position="640"/>
        <end position="652"/>
    </location>
</feature>
<dbReference type="GO" id="GO:0005730">
    <property type="term" value="C:nucleolus"/>
    <property type="evidence" value="ECO:0007669"/>
    <property type="project" value="TreeGrafter"/>
</dbReference>
<dbReference type="AlphaFoldDB" id="A0A8E2F5B9"/>
<feature type="compositionally biased region" description="Basic and acidic residues" evidence="2">
    <location>
        <begin position="59"/>
        <end position="84"/>
    </location>
</feature>
<dbReference type="InterPro" id="IPR018034">
    <property type="entry name" value="Kri1"/>
</dbReference>
<dbReference type="GO" id="GO:0030686">
    <property type="term" value="C:90S preribosome"/>
    <property type="evidence" value="ECO:0007669"/>
    <property type="project" value="TreeGrafter"/>
</dbReference>
<evidence type="ECO:0000313" key="4">
    <source>
        <dbReference type="EMBL" id="OCL10620.1"/>
    </source>
</evidence>
<keyword evidence="5" id="KW-1185">Reference proteome</keyword>
<feature type="compositionally biased region" description="Polar residues" evidence="2">
    <location>
        <begin position="530"/>
        <end position="549"/>
    </location>
</feature>
<evidence type="ECO:0000313" key="5">
    <source>
        <dbReference type="Proteomes" id="UP000250140"/>
    </source>
</evidence>
<dbReference type="Pfam" id="PF05178">
    <property type="entry name" value="Kri1"/>
    <property type="match status" value="1"/>
</dbReference>
<comment type="similarity">
    <text evidence="1">Belongs to the KRI1 family.</text>
</comment>
<feature type="compositionally biased region" description="Basic and acidic residues" evidence="2">
    <location>
        <begin position="196"/>
        <end position="208"/>
    </location>
</feature>
<feature type="region of interest" description="Disordered" evidence="2">
    <location>
        <begin position="183"/>
        <end position="252"/>
    </location>
</feature>
<dbReference type="PANTHER" id="PTHR14490">
    <property type="entry name" value="ZINC FINGER, ZZ TYPE"/>
    <property type="match status" value="1"/>
</dbReference>
<dbReference type="EMBL" id="KV749203">
    <property type="protein sequence ID" value="OCL10620.1"/>
    <property type="molecule type" value="Genomic_DNA"/>
</dbReference>
<feature type="domain" description="Kri1-like C-terminal" evidence="3">
    <location>
        <begin position="526"/>
        <end position="614"/>
    </location>
</feature>
<feature type="region of interest" description="Disordered" evidence="2">
    <location>
        <begin position="614"/>
        <end position="669"/>
    </location>
</feature>
<reference evidence="4 5" key="1">
    <citation type="journal article" date="2016" name="Nat. Commun.">
        <title>Ectomycorrhizal ecology is imprinted in the genome of the dominant symbiotic fungus Cenococcum geophilum.</title>
        <authorList>
            <consortium name="DOE Joint Genome Institute"/>
            <person name="Peter M."/>
            <person name="Kohler A."/>
            <person name="Ohm R.A."/>
            <person name="Kuo A."/>
            <person name="Krutzmann J."/>
            <person name="Morin E."/>
            <person name="Arend M."/>
            <person name="Barry K.W."/>
            <person name="Binder M."/>
            <person name="Choi C."/>
            <person name="Clum A."/>
            <person name="Copeland A."/>
            <person name="Grisel N."/>
            <person name="Haridas S."/>
            <person name="Kipfer T."/>
            <person name="LaButti K."/>
            <person name="Lindquist E."/>
            <person name="Lipzen A."/>
            <person name="Maire R."/>
            <person name="Meier B."/>
            <person name="Mihaltcheva S."/>
            <person name="Molinier V."/>
            <person name="Murat C."/>
            <person name="Poggeler S."/>
            <person name="Quandt C.A."/>
            <person name="Sperisen C."/>
            <person name="Tritt A."/>
            <person name="Tisserant E."/>
            <person name="Crous P.W."/>
            <person name="Henrissat B."/>
            <person name="Nehls U."/>
            <person name="Egli S."/>
            <person name="Spatafora J.W."/>
            <person name="Grigoriev I.V."/>
            <person name="Martin F.M."/>
        </authorList>
    </citation>
    <scope>NUCLEOTIDE SEQUENCE [LARGE SCALE GENOMIC DNA]</scope>
    <source>
        <strain evidence="4 5">CBS 207.34</strain>
    </source>
</reference>